<organism evidence="1 2">
    <name type="scientific">Bosea lathyri</name>
    <dbReference type="NCBI Taxonomy" id="1036778"/>
    <lineage>
        <taxon>Bacteria</taxon>
        <taxon>Pseudomonadati</taxon>
        <taxon>Pseudomonadota</taxon>
        <taxon>Alphaproteobacteria</taxon>
        <taxon>Hyphomicrobiales</taxon>
        <taxon>Boseaceae</taxon>
        <taxon>Bosea</taxon>
    </lineage>
</organism>
<keyword evidence="2" id="KW-1185">Reference proteome</keyword>
<accession>A0A1H5XDW7</accession>
<dbReference type="AlphaFoldDB" id="A0A1H5XDW7"/>
<name>A0A1H5XDW7_9HYPH</name>
<dbReference type="RefSeq" id="WP_103872050.1">
    <property type="nucleotide sequence ID" value="NZ_FNUY01000003.1"/>
</dbReference>
<gene>
    <name evidence="1" type="ORF">SAMN04488115_103194</name>
</gene>
<dbReference type="OrthoDB" id="280156at2"/>
<dbReference type="Gene3D" id="2.60.34.30">
    <property type="entry name" value="Competence, DNA-entry nuclease inhibitor, ComJ"/>
    <property type="match status" value="1"/>
</dbReference>
<dbReference type="Proteomes" id="UP000236743">
    <property type="component" value="Unassembled WGS sequence"/>
</dbReference>
<evidence type="ECO:0000313" key="1">
    <source>
        <dbReference type="EMBL" id="SEG09655.1"/>
    </source>
</evidence>
<dbReference type="InterPro" id="IPR038691">
    <property type="entry name" value="ComJ_sf"/>
</dbReference>
<reference evidence="1 2" key="1">
    <citation type="submission" date="2016-10" db="EMBL/GenBank/DDBJ databases">
        <authorList>
            <person name="de Groot N.N."/>
        </authorList>
    </citation>
    <scope>NUCLEOTIDE SEQUENCE [LARGE SCALE GENOMIC DNA]</scope>
    <source>
        <strain evidence="1 2">DSM 26656</strain>
    </source>
</reference>
<sequence length="160" mass="17592">MPEQTQIELAVFADYFQFYLHDEVENEDFGALWSDEAVERLLAVASHSVGIGTMRNVSVPVVISVHAQAPAADFDEWDMVNECSISIRSGRIAVSGCTDYLPDARRIAVAPGSYRVRVSYSGLDHVGADGIEGDDFYRVQLWPQAPGTLSVVKAREALSR</sequence>
<proteinExistence type="predicted"/>
<dbReference type="EMBL" id="FNUY01000003">
    <property type="protein sequence ID" value="SEG09655.1"/>
    <property type="molecule type" value="Genomic_DNA"/>
</dbReference>
<protein>
    <submittedName>
        <fullName evidence="1">Uncharacterized protein</fullName>
    </submittedName>
</protein>
<evidence type="ECO:0000313" key="2">
    <source>
        <dbReference type="Proteomes" id="UP000236743"/>
    </source>
</evidence>